<feature type="transmembrane region" description="Helical" evidence="6">
    <location>
        <begin position="1230"/>
        <end position="1249"/>
    </location>
</feature>
<dbReference type="InterPro" id="IPR043904">
    <property type="entry name" value="PhoD_2-like"/>
</dbReference>
<feature type="transmembrane region" description="Helical" evidence="6">
    <location>
        <begin position="989"/>
        <end position="1014"/>
    </location>
</feature>
<proteinExistence type="predicted"/>
<dbReference type="GO" id="GO:0022857">
    <property type="term" value="F:transmembrane transporter activity"/>
    <property type="evidence" value="ECO:0007669"/>
    <property type="project" value="InterPro"/>
</dbReference>
<sequence>MALPDHAPVATMNGHASDLNAQVDVICGPLINFKNMVVNPSSSTWRGSVLIVTKPGQSQPRLLLRQVGPIGASYAGNGARAGDSAVTVHGVRLYEDPQKAFWRFSLSFALESYEARWEYAIPGFTYVEGDKAPPSWDFVVPSVNQSMRMMFHSCNGFSVGTDMNAWVGPNLWNDVLRVHAQKPFHVMIGGGDQLYNDGIRVDGPLKEWTSISNPHTRRAHNFDNSLRARCDEYYYANYVRWYSTQPFKGANGRIPQINIWDDHDIIDGFGSYTDHFMRCSVFRGIGGVAFKYYCLFQHHIAPPKSTYTTDAPQTMHAVNGTAGADPRQLENTFVLDEQQEDDSWIIGKRPGPYVEERSRNLYMRLGKRIAFIGVDARTERTRHQVNYPDTYDLIFSRLQSEVAAANGDIKHLVVLLGVPIAYPRLAWLENILSSPIIAPIRLLNKRFGFAGGLFNQFDGQVDLLDDLDDHYTARQHKKERRVFIQRLQDFAKAHSVRVTILGGDVHLAAIGRFYSNPSLRIHSENDPRYMVNVISSAITNKPPPKAVANLLARRNKLHHMDSSTDETLMDFFDRQPGGQEKSASWNKVTMPSRNYACITEIETPASNGNAAAAQDEITSFPLPMDGHSPLHKGEKNAGSSHPAADGFSSSSEMWGGLDVAIRVEINPQDREATTDGYAFSIPALAYVPSEADSRPNSRARSLRPRSLRPPSRQPPIVTAVYIRAVRSVHEYQLGHCIQPPELILAMDATRNVELAGPGSHGQNKVAQISQLGEKHEQEGLEASRYKPQLRRNRSVFTLLFQTLAIAAIPFGEGGPLLDAIYGGGPLSVFVGWIVVCLLCECIALSLAELASRYPTSAGPYYWSYRVAGRSKAAVSFVTCWVWLIGNWTITLSVNFGLASIVSASISMFHPEWTITNWQLLLILYAVLVGAFFICTFGNRYLPQVDMISAAWTVLTILVILIALSVKAGAGRHSAAYALGHYDSSLSGWSGFSFFIGLLAPAYTFCAIGMVSSMAEECNKPAVEVPWALSLCVPVGGIAGLFFVLPICFTLPPLEDIINAPVGQALPYIFHVVMDSPGGGLGLTVLVLVVNFCASISITVCASRASWAIARDDAIPLSRLWARVHPGLGVPVWSLTFGTIIQMLLGLINLGSSSAFTAFVSAGVIALAASYAIPIALSLLNGRREVSQAPWTCGPILGPIVNVIALCWIAFELVIFSMPTSLPVTRVSMNYGSVVVVGFMAISAFWYAVYARKSFKGPLASIEMM</sequence>
<evidence type="ECO:0000256" key="3">
    <source>
        <dbReference type="ARBA" id="ARBA00022989"/>
    </source>
</evidence>
<evidence type="ECO:0000259" key="7">
    <source>
        <dbReference type="Pfam" id="PF19050"/>
    </source>
</evidence>
<feature type="transmembrane region" description="Helical" evidence="6">
    <location>
        <begin position="1191"/>
        <end position="1210"/>
    </location>
</feature>
<dbReference type="STRING" id="105351.A0A401KSX2"/>
<keyword evidence="4 6" id="KW-0472">Membrane</keyword>
<keyword evidence="9" id="KW-1185">Reference proteome</keyword>
<feature type="region of interest" description="Disordered" evidence="5">
    <location>
        <begin position="689"/>
        <end position="713"/>
    </location>
</feature>
<feature type="transmembrane region" description="Helical" evidence="6">
    <location>
        <begin position="1127"/>
        <end position="1149"/>
    </location>
</feature>
<feature type="transmembrane region" description="Helical" evidence="6">
    <location>
        <begin position="830"/>
        <end position="851"/>
    </location>
</feature>
<dbReference type="InterPro" id="IPR002293">
    <property type="entry name" value="AA/rel_permease1"/>
</dbReference>
<gene>
    <name evidence="8" type="ORF">AAWM_05233</name>
</gene>
<feature type="transmembrane region" description="Helical" evidence="6">
    <location>
        <begin position="872"/>
        <end position="897"/>
    </location>
</feature>
<feature type="transmembrane region" description="Helical" evidence="6">
    <location>
        <begin position="1026"/>
        <end position="1051"/>
    </location>
</feature>
<feature type="domain" description="PhoD-like phosphatase" evidence="7">
    <location>
        <begin position="447"/>
        <end position="609"/>
    </location>
</feature>
<keyword evidence="2 6" id="KW-0812">Transmembrane</keyword>
<dbReference type="Proteomes" id="UP000286921">
    <property type="component" value="Unassembled WGS sequence"/>
</dbReference>
<organism evidence="8 9">
    <name type="scientific">Aspergillus awamori</name>
    <name type="common">Black koji mold</name>
    <dbReference type="NCBI Taxonomy" id="105351"/>
    <lineage>
        <taxon>Eukaryota</taxon>
        <taxon>Fungi</taxon>
        <taxon>Dikarya</taxon>
        <taxon>Ascomycota</taxon>
        <taxon>Pezizomycotina</taxon>
        <taxon>Eurotiomycetes</taxon>
        <taxon>Eurotiomycetidae</taxon>
        <taxon>Eurotiales</taxon>
        <taxon>Aspergillaceae</taxon>
        <taxon>Aspergillus</taxon>
    </lineage>
</organism>
<dbReference type="InterPro" id="IPR038607">
    <property type="entry name" value="PhoD-like_sf"/>
</dbReference>
<accession>A0A401KSX2</accession>
<evidence type="ECO:0000256" key="6">
    <source>
        <dbReference type="SAM" id="Phobius"/>
    </source>
</evidence>
<dbReference type="InterPro" id="IPR018946">
    <property type="entry name" value="PhoD-like_MPP"/>
</dbReference>
<feature type="transmembrane region" description="Helical" evidence="6">
    <location>
        <begin position="1155"/>
        <end position="1179"/>
    </location>
</feature>
<evidence type="ECO:0000313" key="9">
    <source>
        <dbReference type="Proteomes" id="UP000286921"/>
    </source>
</evidence>
<evidence type="ECO:0000313" key="8">
    <source>
        <dbReference type="EMBL" id="GCB22348.1"/>
    </source>
</evidence>
<evidence type="ECO:0000256" key="1">
    <source>
        <dbReference type="ARBA" id="ARBA00004141"/>
    </source>
</evidence>
<comment type="caution">
    <text evidence="8">The sequence shown here is derived from an EMBL/GenBank/DDBJ whole genome shotgun (WGS) entry which is preliminary data.</text>
</comment>
<feature type="region of interest" description="Disordered" evidence="5">
    <location>
        <begin position="619"/>
        <end position="649"/>
    </location>
</feature>
<reference evidence="8 9" key="1">
    <citation type="submission" date="2016-09" db="EMBL/GenBank/DDBJ databases">
        <title>Aspergillus awamori IFM 58123T.</title>
        <authorList>
            <person name="Kusuya Y."/>
            <person name="Shimizu M."/>
            <person name="Takahashi H."/>
            <person name="Yaguchi T."/>
        </authorList>
    </citation>
    <scope>NUCLEOTIDE SEQUENCE [LARGE SCALE GENOMIC DNA]</scope>
    <source>
        <strain evidence="8 9">IFM 58123</strain>
    </source>
</reference>
<evidence type="ECO:0000256" key="4">
    <source>
        <dbReference type="ARBA" id="ARBA00023136"/>
    </source>
</evidence>
<dbReference type="Gene3D" id="3.60.21.70">
    <property type="entry name" value="PhoD-like phosphatase"/>
    <property type="match status" value="1"/>
</dbReference>
<dbReference type="CDD" id="cd07389">
    <property type="entry name" value="MPP_PhoD"/>
    <property type="match status" value="1"/>
</dbReference>
<dbReference type="Pfam" id="PF13520">
    <property type="entry name" value="AA_permease_2"/>
    <property type="match status" value="1"/>
</dbReference>
<dbReference type="EMBL" id="BDHI01000014">
    <property type="protein sequence ID" value="GCB22348.1"/>
    <property type="molecule type" value="Genomic_DNA"/>
</dbReference>
<evidence type="ECO:0000256" key="2">
    <source>
        <dbReference type="ARBA" id="ARBA00022692"/>
    </source>
</evidence>
<feature type="domain" description="PhoD-like phosphatase" evidence="7">
    <location>
        <begin position="365"/>
        <end position="432"/>
    </location>
</feature>
<dbReference type="PANTHER" id="PTHR46689">
    <property type="entry name" value="MEMBRANE PROTEIN, PUTATIVE-RELATED"/>
    <property type="match status" value="1"/>
</dbReference>
<evidence type="ECO:0000256" key="5">
    <source>
        <dbReference type="SAM" id="MobiDB-lite"/>
    </source>
</evidence>
<protein>
    <submittedName>
        <fullName evidence="8">Uncharacterized protein YGR266W</fullName>
    </submittedName>
</protein>
<dbReference type="GO" id="GO:0016020">
    <property type="term" value="C:membrane"/>
    <property type="evidence" value="ECO:0007669"/>
    <property type="project" value="UniProtKB-SubCell"/>
</dbReference>
<feature type="transmembrane region" description="Helical" evidence="6">
    <location>
        <begin position="1080"/>
        <end position="1106"/>
    </location>
</feature>
<feature type="transmembrane region" description="Helical" evidence="6">
    <location>
        <begin position="949"/>
        <end position="969"/>
    </location>
</feature>
<name>A0A401KSX2_ASPAW</name>
<comment type="subcellular location">
    <subcellularLocation>
        <location evidence="1">Membrane</location>
        <topology evidence="1">Multi-pass membrane protein</topology>
    </subcellularLocation>
</comment>
<feature type="domain" description="PhoD-like phosphatase" evidence="7">
    <location>
        <begin position="114"/>
        <end position="301"/>
    </location>
</feature>
<dbReference type="PANTHER" id="PTHR46689:SF3">
    <property type="entry name" value="PHOD-LIKE PHOSPHATASE DOMAIN-CONTAINING PROTEIN"/>
    <property type="match status" value="1"/>
</dbReference>
<feature type="transmembrane region" description="Helical" evidence="6">
    <location>
        <begin position="917"/>
        <end position="937"/>
    </location>
</feature>
<dbReference type="AlphaFoldDB" id="A0A401KSX2"/>
<dbReference type="Pfam" id="PF19050">
    <property type="entry name" value="PhoD_2"/>
    <property type="match status" value="3"/>
</dbReference>
<keyword evidence="3 6" id="KW-1133">Transmembrane helix</keyword>
<dbReference type="Gene3D" id="1.20.1740.10">
    <property type="entry name" value="Amino acid/polyamine transporter I"/>
    <property type="match status" value="1"/>
</dbReference>